<dbReference type="PROSITE" id="PS50977">
    <property type="entry name" value="HTH_TETR_2"/>
    <property type="match status" value="1"/>
</dbReference>
<accession>A0A1N7L8M4</accession>
<keyword evidence="5" id="KW-1185">Reference proteome</keyword>
<dbReference type="GO" id="GO:0003677">
    <property type="term" value="F:DNA binding"/>
    <property type="evidence" value="ECO:0007669"/>
    <property type="project" value="UniProtKB-UniRule"/>
</dbReference>
<feature type="domain" description="HTH tetR-type" evidence="3">
    <location>
        <begin position="3"/>
        <end position="63"/>
    </location>
</feature>
<gene>
    <name evidence="4" type="ORF">SAMN05421790_10421</name>
</gene>
<name>A0A1N7L8M4_9BACL</name>
<dbReference type="RefSeq" id="WP_076524335.1">
    <property type="nucleotide sequence ID" value="NZ_CP048103.1"/>
</dbReference>
<dbReference type="InterPro" id="IPR050624">
    <property type="entry name" value="HTH-type_Tx_Regulator"/>
</dbReference>
<evidence type="ECO:0000256" key="1">
    <source>
        <dbReference type="ARBA" id="ARBA00023125"/>
    </source>
</evidence>
<evidence type="ECO:0000313" key="5">
    <source>
        <dbReference type="Proteomes" id="UP000186795"/>
    </source>
</evidence>
<dbReference type="InterPro" id="IPR001647">
    <property type="entry name" value="HTH_TetR"/>
</dbReference>
<dbReference type="SUPFAM" id="SSF48498">
    <property type="entry name" value="Tetracyclin repressor-like, C-terminal domain"/>
    <property type="match status" value="1"/>
</dbReference>
<sequence>MEGKTRTRILQFATEQFFSVGYTQVSVDDFTTELRMSKSTFYKYFSGKEKLLFEVIDHFFKEVETDILDILENDALDLIRKIKKFLLLMGQRISKIRIAAFQDLKRSVPEAYSRLEERRREVILNKLVLLFEEGVITGIFREDLDQQLVVTIIMNAIQNLTLPEFLAQTPYTMEDVFKQVFTLVIEGNLTDSGREGFYRA</sequence>
<dbReference type="Gene3D" id="1.10.357.10">
    <property type="entry name" value="Tetracycline Repressor, domain 2"/>
    <property type="match status" value="1"/>
</dbReference>
<protein>
    <submittedName>
        <fullName evidence="4">Transcriptional regulator, TetR family</fullName>
    </submittedName>
</protein>
<dbReference type="InterPro" id="IPR009057">
    <property type="entry name" value="Homeodomain-like_sf"/>
</dbReference>
<proteinExistence type="predicted"/>
<reference evidence="5" key="1">
    <citation type="submission" date="2017-01" db="EMBL/GenBank/DDBJ databases">
        <authorList>
            <person name="Varghese N."/>
            <person name="Submissions S."/>
        </authorList>
    </citation>
    <scope>NUCLEOTIDE SEQUENCE [LARGE SCALE GENOMIC DNA]</scope>
    <source>
        <strain evidence="5">DSM 45196</strain>
    </source>
</reference>
<dbReference type="AlphaFoldDB" id="A0A1N7L8M4"/>
<dbReference type="SUPFAM" id="SSF46689">
    <property type="entry name" value="Homeodomain-like"/>
    <property type="match status" value="1"/>
</dbReference>
<dbReference type="EMBL" id="FTOD01000004">
    <property type="protein sequence ID" value="SIS70176.1"/>
    <property type="molecule type" value="Genomic_DNA"/>
</dbReference>
<dbReference type="PANTHER" id="PTHR43479">
    <property type="entry name" value="ACREF/ENVCD OPERON REPRESSOR-RELATED"/>
    <property type="match status" value="1"/>
</dbReference>
<dbReference type="OrthoDB" id="9812134at2"/>
<dbReference type="Gene3D" id="1.10.10.60">
    <property type="entry name" value="Homeodomain-like"/>
    <property type="match status" value="1"/>
</dbReference>
<evidence type="ECO:0000256" key="2">
    <source>
        <dbReference type="PROSITE-ProRule" id="PRU00335"/>
    </source>
</evidence>
<dbReference type="PANTHER" id="PTHR43479:SF11">
    <property type="entry name" value="ACREF_ENVCD OPERON REPRESSOR-RELATED"/>
    <property type="match status" value="1"/>
</dbReference>
<evidence type="ECO:0000259" key="3">
    <source>
        <dbReference type="PROSITE" id="PS50977"/>
    </source>
</evidence>
<dbReference type="Pfam" id="PF00440">
    <property type="entry name" value="TetR_N"/>
    <property type="match status" value="1"/>
</dbReference>
<feature type="DNA-binding region" description="H-T-H motif" evidence="2">
    <location>
        <begin position="26"/>
        <end position="45"/>
    </location>
</feature>
<dbReference type="Proteomes" id="UP000186795">
    <property type="component" value="Unassembled WGS sequence"/>
</dbReference>
<organism evidence="4 5">
    <name type="scientific">Kroppenstedtia eburnea</name>
    <dbReference type="NCBI Taxonomy" id="714067"/>
    <lineage>
        <taxon>Bacteria</taxon>
        <taxon>Bacillati</taxon>
        <taxon>Bacillota</taxon>
        <taxon>Bacilli</taxon>
        <taxon>Bacillales</taxon>
        <taxon>Thermoactinomycetaceae</taxon>
        <taxon>Kroppenstedtia</taxon>
    </lineage>
</organism>
<evidence type="ECO:0000313" key="4">
    <source>
        <dbReference type="EMBL" id="SIS70176.1"/>
    </source>
</evidence>
<keyword evidence="1 2" id="KW-0238">DNA-binding</keyword>
<dbReference type="InterPro" id="IPR036271">
    <property type="entry name" value="Tet_transcr_reg_TetR-rel_C_sf"/>
</dbReference>